<evidence type="ECO:0000313" key="22">
    <source>
        <dbReference type="EMBL" id="MBB3065832.1"/>
    </source>
</evidence>
<evidence type="ECO:0000256" key="11">
    <source>
        <dbReference type="ARBA" id="ARBA00023235"/>
    </source>
</evidence>
<dbReference type="InterPro" id="IPR004443">
    <property type="entry name" value="YjeF_N_dom"/>
</dbReference>
<sequence>MSDRPLGRVNAPGPALLTGEQMAVADRMTIAAGTKGEVLMENAGAAVAALIQERWNSMTTLVLCGPGNNGGDGFVVARRLQDAGWPVTVMSACDVKALRGDAAIHAERWQGVVEPLAPQVPEGVGLIVDGLFGAGLSRPLAGVTKDVVAAVNRSSASVVAIDIPSGVSGDSGEVLGTSAIEADVTVTFFRAKPGHYLLPGRQLVGDLVVSDIGIDAAILSGIGPECWLNGPDAWISCFPWRRPDSHKYHHGHLVIGAGDTMTGAACLAARAAQRAGAGLVTLAGARSVFPMLALAGPSTLLASVENAEDWANLLADQRINCILLGPGLGVGADTREKVLACMAQDGTRGMVLDADALTSFQDKADLLFQSIPGKTVMTPHAGEFARLFPDASKAPNGGKLKRARDAAQRAGAVIVLKGYDTVVAAPDGRAIINANAPPWLATAGSGDVLAGFIAALMAQGMPAFEAAAAAVWLHGEAAGLFGPGLIAEDLPDVLPEVLQHLAPYHSAV</sequence>
<dbReference type="PROSITE" id="PS51385">
    <property type="entry name" value="YJEF_N"/>
    <property type="match status" value="1"/>
</dbReference>
<keyword evidence="12 17" id="KW-0456">Lyase</keyword>
<comment type="similarity">
    <text evidence="3 19">In the N-terminal section; belongs to the NnrE/AIBP family.</text>
</comment>
<evidence type="ECO:0000256" key="16">
    <source>
        <dbReference type="ARBA" id="ARBA00049209"/>
    </source>
</evidence>
<evidence type="ECO:0000256" key="8">
    <source>
        <dbReference type="ARBA" id="ARBA00022857"/>
    </source>
</evidence>
<proteinExistence type="inferred from homology"/>
<evidence type="ECO:0000256" key="17">
    <source>
        <dbReference type="HAMAP-Rule" id="MF_01965"/>
    </source>
</evidence>
<keyword evidence="6 17" id="KW-0547">Nucleotide-binding</keyword>
<comment type="function">
    <text evidence="14 19">Bifunctional enzyme that catalyzes the epimerization of the S- and R-forms of NAD(P)HX and the dehydration of the S-form of NAD(P)HX at the expense of ADP, which is converted to AMP. This allows the repair of both epimers of NAD(P)HX, a damaged form of NAD(P)H that is a result of enzymatic or heat-dependent hydration.</text>
</comment>
<dbReference type="SUPFAM" id="SSF53613">
    <property type="entry name" value="Ribokinase-like"/>
    <property type="match status" value="1"/>
</dbReference>
<dbReference type="InterPro" id="IPR030677">
    <property type="entry name" value="Nnr"/>
</dbReference>
<name>A0A839STL9_9PROT</name>
<comment type="catalytic activity">
    <reaction evidence="15 17 19">
        <text>(6S)-NADHX + ADP = AMP + phosphate + NADH + H(+)</text>
        <dbReference type="Rhea" id="RHEA:32223"/>
        <dbReference type="ChEBI" id="CHEBI:15378"/>
        <dbReference type="ChEBI" id="CHEBI:43474"/>
        <dbReference type="ChEBI" id="CHEBI:57945"/>
        <dbReference type="ChEBI" id="CHEBI:64074"/>
        <dbReference type="ChEBI" id="CHEBI:456215"/>
        <dbReference type="ChEBI" id="CHEBI:456216"/>
        <dbReference type="EC" id="4.2.1.136"/>
    </reaction>
</comment>
<comment type="subunit">
    <text evidence="17">Homotetramer.</text>
</comment>
<comment type="function">
    <text evidence="18">Catalyzes the epimerization of the S- and R-forms of NAD(P)HX, a damaged form of NAD(P)H that is a result of enzymatic or heat-dependent hydration. This is a prerequisite for the S-specific NAD(P)H-hydrate dehydratase to allow the repair of both epimers of NAD(P)HX.</text>
</comment>
<gene>
    <name evidence="17" type="primary">nnrD</name>
    <name evidence="18" type="synonym">nnrE</name>
    <name evidence="22" type="ORF">FHR98_002128</name>
</gene>
<dbReference type="EC" id="5.1.99.6" evidence="19"/>
<dbReference type="NCBIfam" id="TIGR00196">
    <property type="entry name" value="yjeF_cterm"/>
    <property type="match status" value="1"/>
</dbReference>
<dbReference type="GO" id="GO:0005524">
    <property type="term" value="F:ATP binding"/>
    <property type="evidence" value="ECO:0007669"/>
    <property type="project" value="UniProtKB-UniRule"/>
</dbReference>
<dbReference type="Pfam" id="PF03853">
    <property type="entry name" value="YjeF_N"/>
    <property type="match status" value="1"/>
</dbReference>
<comment type="cofactor">
    <cofactor evidence="18 19">
        <name>K(+)</name>
        <dbReference type="ChEBI" id="CHEBI:29103"/>
    </cofactor>
    <text evidence="18 19">Binds 1 potassium ion per subunit.</text>
</comment>
<evidence type="ECO:0000256" key="9">
    <source>
        <dbReference type="ARBA" id="ARBA00022958"/>
    </source>
</evidence>
<feature type="domain" description="YjeF C-terminal" evidence="20">
    <location>
        <begin position="230"/>
        <end position="501"/>
    </location>
</feature>
<evidence type="ECO:0000256" key="5">
    <source>
        <dbReference type="ARBA" id="ARBA00022723"/>
    </source>
</evidence>
<dbReference type="GO" id="GO:0110051">
    <property type="term" value="P:metabolite repair"/>
    <property type="evidence" value="ECO:0007669"/>
    <property type="project" value="TreeGrafter"/>
</dbReference>
<keyword evidence="5 18" id="KW-0479">Metal-binding</keyword>
<evidence type="ECO:0000256" key="4">
    <source>
        <dbReference type="ARBA" id="ARBA00009524"/>
    </source>
</evidence>
<accession>A0A839STL9</accession>
<dbReference type="Gene3D" id="3.40.50.10260">
    <property type="entry name" value="YjeF N-terminal domain"/>
    <property type="match status" value="1"/>
</dbReference>
<feature type="binding site" evidence="17">
    <location>
        <position position="446"/>
    </location>
    <ligand>
        <name>AMP</name>
        <dbReference type="ChEBI" id="CHEBI:456215"/>
    </ligand>
</feature>
<dbReference type="EC" id="4.2.1.136" evidence="19"/>
<comment type="similarity">
    <text evidence="18">Belongs to the NnrE/AIBP family.</text>
</comment>
<dbReference type="PANTHER" id="PTHR12592">
    <property type="entry name" value="ATP-DEPENDENT (S)-NAD(P)H-HYDRATE DEHYDRATASE FAMILY MEMBER"/>
    <property type="match status" value="1"/>
</dbReference>
<reference evidence="22 23" key="1">
    <citation type="submission" date="2020-08" db="EMBL/GenBank/DDBJ databases">
        <title>Genomic Encyclopedia of Type Strains, Phase III (KMG-III): the genomes of soil and plant-associated and newly described type strains.</title>
        <authorList>
            <person name="Whitman W."/>
        </authorList>
    </citation>
    <scope>NUCLEOTIDE SEQUENCE [LARGE SCALE GENOMIC DNA]</scope>
    <source>
        <strain evidence="22 23">CECT 8803</strain>
    </source>
</reference>
<feature type="binding site" evidence="17">
    <location>
        <position position="327"/>
    </location>
    <ligand>
        <name>(6S)-NADPHX</name>
        <dbReference type="ChEBI" id="CHEBI:64076"/>
    </ligand>
</feature>
<comment type="catalytic activity">
    <reaction evidence="2 18 19">
        <text>(6R)-NADPHX = (6S)-NADPHX</text>
        <dbReference type="Rhea" id="RHEA:32227"/>
        <dbReference type="ChEBI" id="CHEBI:64076"/>
        <dbReference type="ChEBI" id="CHEBI:64077"/>
        <dbReference type="EC" id="5.1.99.6"/>
    </reaction>
</comment>
<feature type="binding site" evidence="18">
    <location>
        <begin position="68"/>
        <end position="72"/>
    </location>
    <ligand>
        <name>(6S)-NADPHX</name>
        <dbReference type="ChEBI" id="CHEBI:64076"/>
    </ligand>
</feature>
<evidence type="ECO:0000256" key="15">
    <source>
        <dbReference type="ARBA" id="ARBA00048238"/>
    </source>
</evidence>
<feature type="binding site" evidence="18">
    <location>
        <position position="129"/>
    </location>
    <ligand>
        <name>K(+)</name>
        <dbReference type="ChEBI" id="CHEBI:29103"/>
    </ligand>
</feature>
<feature type="binding site" evidence="17">
    <location>
        <position position="264"/>
    </location>
    <ligand>
        <name>(6S)-NADPHX</name>
        <dbReference type="ChEBI" id="CHEBI:64076"/>
    </ligand>
</feature>
<keyword evidence="9 18" id="KW-0630">Potassium</keyword>
<evidence type="ECO:0000256" key="7">
    <source>
        <dbReference type="ARBA" id="ARBA00022840"/>
    </source>
</evidence>
<evidence type="ECO:0000259" key="20">
    <source>
        <dbReference type="PROSITE" id="PS51383"/>
    </source>
</evidence>
<evidence type="ECO:0000256" key="18">
    <source>
        <dbReference type="HAMAP-Rule" id="MF_01966"/>
    </source>
</evidence>
<dbReference type="EMBL" id="JACHXA010000005">
    <property type="protein sequence ID" value="MBB3065832.1"/>
    <property type="molecule type" value="Genomic_DNA"/>
</dbReference>
<feature type="binding site" evidence="17">
    <location>
        <begin position="417"/>
        <end position="421"/>
    </location>
    <ligand>
        <name>AMP</name>
        <dbReference type="ChEBI" id="CHEBI:456215"/>
    </ligand>
</feature>
<dbReference type="Proteomes" id="UP000581135">
    <property type="component" value="Unassembled WGS sequence"/>
</dbReference>
<evidence type="ECO:0000256" key="6">
    <source>
        <dbReference type="ARBA" id="ARBA00022741"/>
    </source>
</evidence>
<evidence type="ECO:0000256" key="19">
    <source>
        <dbReference type="PIRNR" id="PIRNR017184"/>
    </source>
</evidence>
<evidence type="ECO:0000259" key="21">
    <source>
        <dbReference type="PROSITE" id="PS51385"/>
    </source>
</evidence>
<feature type="binding site" evidence="18">
    <location>
        <begin position="133"/>
        <end position="139"/>
    </location>
    <ligand>
        <name>(6S)-NADPHX</name>
        <dbReference type="ChEBI" id="CHEBI:64076"/>
    </ligand>
</feature>
<dbReference type="Pfam" id="PF01256">
    <property type="entry name" value="Carb_kinase"/>
    <property type="match status" value="1"/>
</dbReference>
<evidence type="ECO:0000256" key="13">
    <source>
        <dbReference type="ARBA" id="ARBA00023268"/>
    </source>
</evidence>
<keyword evidence="7 17" id="KW-0067">ATP-binding</keyword>
<keyword evidence="11 18" id="KW-0413">Isomerase</keyword>
<dbReference type="InterPro" id="IPR029056">
    <property type="entry name" value="Ribokinase-like"/>
</dbReference>
<dbReference type="InterPro" id="IPR036652">
    <property type="entry name" value="YjeF_N_dom_sf"/>
</dbReference>
<comment type="caution">
    <text evidence="22">The sequence shown here is derived from an EMBL/GenBank/DDBJ whole genome shotgun (WGS) entry which is preliminary data.</text>
</comment>
<dbReference type="RefSeq" id="WP_246377704.1">
    <property type="nucleotide sequence ID" value="NZ_JACHXA010000005.1"/>
</dbReference>
<feature type="binding site" evidence="18">
    <location>
        <position position="162"/>
    </location>
    <ligand>
        <name>(6S)-NADPHX</name>
        <dbReference type="ChEBI" id="CHEBI:64076"/>
    </ligand>
</feature>
<comment type="function">
    <text evidence="17">Catalyzes the dehydration of the S-form of NAD(P)HX at the expense of ADP, which is converted to AMP. Together with NAD(P)HX epimerase, which catalyzes the epimerization of the S- and R-forms, the enzyme allows the repair of both epimers of NAD(P)HX, a damaged form of NAD(P)H that is a result of enzymatic or heat-dependent hydration.</text>
</comment>
<dbReference type="InterPro" id="IPR000631">
    <property type="entry name" value="CARKD"/>
</dbReference>
<keyword evidence="8 17" id="KW-0521">NADP</keyword>
<comment type="catalytic activity">
    <reaction evidence="16 17 19">
        <text>(6S)-NADPHX + ADP = AMP + phosphate + NADPH + H(+)</text>
        <dbReference type="Rhea" id="RHEA:32235"/>
        <dbReference type="ChEBI" id="CHEBI:15378"/>
        <dbReference type="ChEBI" id="CHEBI:43474"/>
        <dbReference type="ChEBI" id="CHEBI:57783"/>
        <dbReference type="ChEBI" id="CHEBI:64076"/>
        <dbReference type="ChEBI" id="CHEBI:456215"/>
        <dbReference type="ChEBI" id="CHEBI:456216"/>
        <dbReference type="EC" id="4.2.1.136"/>
    </reaction>
</comment>
<dbReference type="GO" id="GO:0052856">
    <property type="term" value="F:NAD(P)HX epimerase activity"/>
    <property type="evidence" value="ECO:0007669"/>
    <property type="project" value="UniProtKB-UniRule"/>
</dbReference>
<evidence type="ECO:0000256" key="10">
    <source>
        <dbReference type="ARBA" id="ARBA00023027"/>
    </source>
</evidence>
<evidence type="ECO:0000256" key="3">
    <source>
        <dbReference type="ARBA" id="ARBA00006001"/>
    </source>
</evidence>
<comment type="similarity">
    <text evidence="17">Belongs to the NnrD/CARKD family.</text>
</comment>
<dbReference type="AlphaFoldDB" id="A0A839STL9"/>
<protein>
    <recommendedName>
        <fullName evidence="19">Bifunctional NAD(P)H-hydrate repair enzyme</fullName>
    </recommendedName>
    <alternativeName>
        <fullName evidence="19">Nicotinamide nucleotide repair protein</fullName>
    </alternativeName>
    <domain>
        <recommendedName>
            <fullName evidence="19">ADP-dependent (S)-NAD(P)H-hydrate dehydratase</fullName>
            <ecNumber evidence="19">4.2.1.136</ecNumber>
        </recommendedName>
        <alternativeName>
            <fullName evidence="19">ADP-dependent NAD(P)HX dehydratase</fullName>
        </alternativeName>
    </domain>
    <domain>
        <recommendedName>
            <fullName evidence="19">NAD(P)H-hydrate epimerase</fullName>
            <ecNumber evidence="19">5.1.99.6</ecNumber>
        </recommendedName>
    </domain>
</protein>
<keyword evidence="23" id="KW-1185">Reference proteome</keyword>
<dbReference type="GO" id="GO:0046872">
    <property type="term" value="F:metal ion binding"/>
    <property type="evidence" value="ECO:0007669"/>
    <property type="project" value="UniProtKB-UniRule"/>
</dbReference>
<evidence type="ECO:0000256" key="2">
    <source>
        <dbReference type="ARBA" id="ARBA00000909"/>
    </source>
</evidence>
<feature type="domain" description="YjeF N-terminal" evidence="21">
    <location>
        <begin position="22"/>
        <end position="220"/>
    </location>
</feature>
<dbReference type="CDD" id="cd01171">
    <property type="entry name" value="YXKO-related"/>
    <property type="match status" value="1"/>
</dbReference>
<dbReference type="SUPFAM" id="SSF64153">
    <property type="entry name" value="YjeF N-terminal domain-like"/>
    <property type="match status" value="1"/>
</dbReference>
<dbReference type="GO" id="GO:0046496">
    <property type="term" value="P:nicotinamide nucleotide metabolic process"/>
    <property type="evidence" value="ECO:0007669"/>
    <property type="project" value="UniProtKB-UniRule"/>
</dbReference>
<dbReference type="PROSITE" id="PS51383">
    <property type="entry name" value="YJEF_C_3"/>
    <property type="match status" value="1"/>
</dbReference>
<dbReference type="PIRSF" id="PIRSF017184">
    <property type="entry name" value="Nnr"/>
    <property type="match status" value="1"/>
</dbReference>
<evidence type="ECO:0000256" key="12">
    <source>
        <dbReference type="ARBA" id="ARBA00023239"/>
    </source>
</evidence>
<feature type="binding site" evidence="17">
    <location>
        <position position="447"/>
    </location>
    <ligand>
        <name>(6S)-NADPHX</name>
        <dbReference type="ChEBI" id="CHEBI:64076"/>
    </ligand>
</feature>
<feature type="binding site" evidence="18">
    <location>
        <position position="165"/>
    </location>
    <ligand>
        <name>K(+)</name>
        <dbReference type="ChEBI" id="CHEBI:29103"/>
    </ligand>
</feature>
<keyword evidence="10 17" id="KW-0520">NAD</keyword>
<dbReference type="PANTHER" id="PTHR12592:SF0">
    <property type="entry name" value="ATP-DEPENDENT (S)-NAD(P)H-HYDRATE DEHYDRATASE"/>
    <property type="match status" value="1"/>
</dbReference>
<evidence type="ECO:0000313" key="23">
    <source>
        <dbReference type="Proteomes" id="UP000581135"/>
    </source>
</evidence>
<comment type="cofactor">
    <cofactor evidence="17">
        <name>Mg(2+)</name>
        <dbReference type="ChEBI" id="CHEBI:18420"/>
    </cofactor>
</comment>
<evidence type="ECO:0000256" key="14">
    <source>
        <dbReference type="ARBA" id="ARBA00025153"/>
    </source>
</evidence>
<comment type="catalytic activity">
    <reaction evidence="1 18 19">
        <text>(6R)-NADHX = (6S)-NADHX</text>
        <dbReference type="Rhea" id="RHEA:32215"/>
        <dbReference type="ChEBI" id="CHEBI:64074"/>
        <dbReference type="ChEBI" id="CHEBI:64075"/>
        <dbReference type="EC" id="5.1.99.6"/>
    </reaction>
</comment>
<dbReference type="HAMAP" id="MF_01965">
    <property type="entry name" value="NADHX_dehydratase"/>
    <property type="match status" value="1"/>
</dbReference>
<feature type="binding site" evidence="17">
    <location>
        <position position="380"/>
    </location>
    <ligand>
        <name>(6S)-NADPHX</name>
        <dbReference type="ChEBI" id="CHEBI:64076"/>
    </ligand>
</feature>
<dbReference type="Gene3D" id="3.40.1190.20">
    <property type="match status" value="1"/>
</dbReference>
<dbReference type="GO" id="GO:0052855">
    <property type="term" value="F:ADP-dependent NAD(P)H-hydrate dehydratase activity"/>
    <property type="evidence" value="ECO:0007669"/>
    <property type="project" value="UniProtKB-UniRule"/>
</dbReference>
<feature type="binding site" evidence="18">
    <location>
        <position position="69"/>
    </location>
    <ligand>
        <name>K(+)</name>
        <dbReference type="ChEBI" id="CHEBI:29103"/>
    </ligand>
</feature>
<dbReference type="InterPro" id="IPR017953">
    <property type="entry name" value="Carbohydrate_kinase_pred_CS"/>
</dbReference>
<dbReference type="HAMAP" id="MF_01966">
    <property type="entry name" value="NADHX_epimerase"/>
    <property type="match status" value="1"/>
</dbReference>
<comment type="caution">
    <text evidence="18">Lacks conserved residue(s) required for the propagation of feature annotation.</text>
</comment>
<keyword evidence="13" id="KW-0511">Multifunctional enzyme</keyword>
<dbReference type="NCBIfam" id="TIGR00197">
    <property type="entry name" value="yjeF_nterm"/>
    <property type="match status" value="1"/>
</dbReference>
<dbReference type="PROSITE" id="PS01050">
    <property type="entry name" value="YJEF_C_2"/>
    <property type="match status" value="1"/>
</dbReference>
<comment type="similarity">
    <text evidence="4 19">In the C-terminal section; belongs to the NnrD/CARKD family.</text>
</comment>
<evidence type="ECO:0000256" key="1">
    <source>
        <dbReference type="ARBA" id="ARBA00000013"/>
    </source>
</evidence>
<organism evidence="22 23">
    <name type="scientific">Limibacillus halophilus</name>
    <dbReference type="NCBI Taxonomy" id="1579333"/>
    <lineage>
        <taxon>Bacteria</taxon>
        <taxon>Pseudomonadati</taxon>
        <taxon>Pseudomonadota</taxon>
        <taxon>Alphaproteobacteria</taxon>
        <taxon>Rhodospirillales</taxon>
        <taxon>Rhodovibrionaceae</taxon>
        <taxon>Limibacillus</taxon>
    </lineage>
</organism>